<comment type="caution">
    <text evidence="1">The sequence shown here is derived from an EMBL/GenBank/DDBJ whole genome shotgun (WGS) entry which is preliminary data.</text>
</comment>
<name>A0A6G0TLS4_APHGL</name>
<organism evidence="1 2">
    <name type="scientific">Aphis glycines</name>
    <name type="common">Soybean aphid</name>
    <dbReference type="NCBI Taxonomy" id="307491"/>
    <lineage>
        <taxon>Eukaryota</taxon>
        <taxon>Metazoa</taxon>
        <taxon>Ecdysozoa</taxon>
        <taxon>Arthropoda</taxon>
        <taxon>Hexapoda</taxon>
        <taxon>Insecta</taxon>
        <taxon>Pterygota</taxon>
        <taxon>Neoptera</taxon>
        <taxon>Paraneoptera</taxon>
        <taxon>Hemiptera</taxon>
        <taxon>Sternorrhyncha</taxon>
        <taxon>Aphidomorpha</taxon>
        <taxon>Aphidoidea</taxon>
        <taxon>Aphididae</taxon>
        <taxon>Aphidini</taxon>
        <taxon>Aphis</taxon>
        <taxon>Aphis</taxon>
    </lineage>
</organism>
<dbReference type="AlphaFoldDB" id="A0A6G0TLS4"/>
<proteinExistence type="predicted"/>
<reference evidence="1 2" key="1">
    <citation type="submission" date="2019-08" db="EMBL/GenBank/DDBJ databases">
        <title>The genome of the soybean aphid Biotype 1, its phylome, world population structure and adaptation to the North American continent.</title>
        <authorList>
            <person name="Giordano R."/>
            <person name="Donthu R.K."/>
            <person name="Hernandez A.G."/>
            <person name="Wright C.L."/>
            <person name="Zimin A.V."/>
        </authorList>
    </citation>
    <scope>NUCLEOTIDE SEQUENCE [LARGE SCALE GENOMIC DNA]</scope>
    <source>
        <tissue evidence="1">Whole aphids</tissue>
    </source>
</reference>
<gene>
    <name evidence="1" type="ORF">AGLY_007950</name>
</gene>
<evidence type="ECO:0000313" key="1">
    <source>
        <dbReference type="EMBL" id="KAE9535217.1"/>
    </source>
</evidence>
<sequence>MSNDNSTYAWEMQMPKTKKRTINDKKHCTSKKTVSKRQHKSVFKFDTKKILEKRWDEGIKLLIQNAESDKEMIVKNDLSQLYQENVNQTIHFEDDNTLPLELINLDHVVSDHSNYNIPFNDNSNAESDKEMIVKNDLSQLYQENVNQTINFENDNTLPLELINLDHVVSDHSNYNIPFNDNSNAESDKEMIVKNDLSQLYQENVNQTIHFEDDNTLPLELINLDHVVSDHSNYNIPFNDNSNAESDKEMIVKNDLSQLYQENVNQTINFENDNTLPLELINLDHVVSDHSNYNIPFNDNSNADSTELCTQRFKITSLEENEVVAKIHFNHLMKANWSPEFDDVRKILYKWRPDLDTPTSGPSLEYQKVKRHNFELVINFIRYNILKNDKKFSVAQLLEIANVIVTISFDPLFGQMINVIKILFSACIETALEEDNDNTIIAVAQDIYLKYNKDDLLNMTVDLFLPLKGQIMKKMYIYLTYKLFKSLLEKTDDTSTFPSCIKEWFVQDLVAKNYFNKNEKKILCSVIRLLEHIVVIFDLYKEEEKLNDMYNFLCTAIKSTGLSDPRFVNILDQWRLRLFRLYVNRQLVLNNDW</sequence>
<dbReference type="Proteomes" id="UP000475862">
    <property type="component" value="Unassembled WGS sequence"/>
</dbReference>
<dbReference type="OrthoDB" id="6598125at2759"/>
<dbReference type="EMBL" id="VYZN01000026">
    <property type="protein sequence ID" value="KAE9535217.1"/>
    <property type="molecule type" value="Genomic_DNA"/>
</dbReference>
<protein>
    <submittedName>
        <fullName evidence="1">Uncharacterized protein</fullName>
    </submittedName>
</protein>
<keyword evidence="2" id="KW-1185">Reference proteome</keyword>
<evidence type="ECO:0000313" key="2">
    <source>
        <dbReference type="Proteomes" id="UP000475862"/>
    </source>
</evidence>
<accession>A0A6G0TLS4</accession>